<keyword evidence="3" id="KW-1185">Reference proteome</keyword>
<dbReference type="OrthoDB" id="9799538at2"/>
<dbReference type="EMBL" id="FNAG01000002">
    <property type="protein sequence ID" value="SDD43536.1"/>
    <property type="molecule type" value="Genomic_DNA"/>
</dbReference>
<dbReference type="Pfam" id="PF13409">
    <property type="entry name" value="GST_N_2"/>
    <property type="match status" value="1"/>
</dbReference>
<evidence type="ECO:0000259" key="1">
    <source>
        <dbReference type="PROSITE" id="PS50404"/>
    </source>
</evidence>
<dbReference type="CDD" id="cd03043">
    <property type="entry name" value="GST_N_1"/>
    <property type="match status" value="1"/>
</dbReference>
<evidence type="ECO:0000313" key="2">
    <source>
        <dbReference type="EMBL" id="SDD43536.1"/>
    </source>
</evidence>
<dbReference type="InterPro" id="IPR036282">
    <property type="entry name" value="Glutathione-S-Trfase_C_sf"/>
</dbReference>
<dbReference type="GO" id="GO:0016034">
    <property type="term" value="F:maleylacetoacetate isomerase activity"/>
    <property type="evidence" value="ECO:0007669"/>
    <property type="project" value="TreeGrafter"/>
</dbReference>
<dbReference type="GO" id="GO:0006749">
    <property type="term" value="P:glutathione metabolic process"/>
    <property type="evidence" value="ECO:0007669"/>
    <property type="project" value="TreeGrafter"/>
</dbReference>
<dbReference type="RefSeq" id="WP_091240468.1">
    <property type="nucleotide sequence ID" value="NZ_FNAG01000002.1"/>
</dbReference>
<feature type="domain" description="GST N-terminal" evidence="1">
    <location>
        <begin position="4"/>
        <end position="84"/>
    </location>
</feature>
<dbReference type="STRING" id="265719.SAMN04488509_102444"/>
<proteinExistence type="predicted"/>
<gene>
    <name evidence="2" type="ORF">SAMN04488509_102444</name>
</gene>
<dbReference type="SUPFAM" id="SSF47616">
    <property type="entry name" value="GST C-terminal domain-like"/>
    <property type="match status" value="1"/>
</dbReference>
<dbReference type="PANTHER" id="PTHR42673">
    <property type="entry name" value="MALEYLACETOACETATE ISOMERASE"/>
    <property type="match status" value="1"/>
</dbReference>
<organism evidence="2 3">
    <name type="scientific">Aquimonas voraii</name>
    <dbReference type="NCBI Taxonomy" id="265719"/>
    <lineage>
        <taxon>Bacteria</taxon>
        <taxon>Pseudomonadati</taxon>
        <taxon>Pseudomonadota</taxon>
        <taxon>Gammaproteobacteria</taxon>
        <taxon>Lysobacterales</taxon>
        <taxon>Lysobacteraceae</taxon>
        <taxon>Aquimonas</taxon>
    </lineage>
</organism>
<dbReference type="Gene3D" id="3.40.30.10">
    <property type="entry name" value="Glutaredoxin"/>
    <property type="match status" value="1"/>
</dbReference>
<protein>
    <submittedName>
        <fullName evidence="2">Glutathione S-transferase</fullName>
    </submittedName>
</protein>
<accession>A0A1G6US44</accession>
<keyword evidence="2" id="KW-0808">Transferase</keyword>
<dbReference type="InterPro" id="IPR004045">
    <property type="entry name" value="Glutathione_S-Trfase_N"/>
</dbReference>
<dbReference type="PANTHER" id="PTHR42673:SF4">
    <property type="entry name" value="MALEYLACETOACETATE ISOMERASE"/>
    <property type="match status" value="1"/>
</dbReference>
<dbReference type="PROSITE" id="PS50404">
    <property type="entry name" value="GST_NTER"/>
    <property type="match status" value="1"/>
</dbReference>
<dbReference type="GO" id="GO:0006559">
    <property type="term" value="P:L-phenylalanine catabolic process"/>
    <property type="evidence" value="ECO:0007669"/>
    <property type="project" value="TreeGrafter"/>
</dbReference>
<reference evidence="2 3" key="1">
    <citation type="submission" date="2016-10" db="EMBL/GenBank/DDBJ databases">
        <authorList>
            <person name="de Groot N.N."/>
        </authorList>
    </citation>
    <scope>NUCLEOTIDE SEQUENCE [LARGE SCALE GENOMIC DNA]</scope>
    <source>
        <strain evidence="2 3">DSM 16957</strain>
    </source>
</reference>
<dbReference type="SUPFAM" id="SSF52833">
    <property type="entry name" value="Thioredoxin-like"/>
    <property type="match status" value="1"/>
</dbReference>
<evidence type="ECO:0000313" key="3">
    <source>
        <dbReference type="Proteomes" id="UP000199603"/>
    </source>
</evidence>
<dbReference type="InterPro" id="IPR036249">
    <property type="entry name" value="Thioredoxin-like_sf"/>
</dbReference>
<dbReference type="Gene3D" id="1.20.1050.10">
    <property type="match status" value="1"/>
</dbReference>
<dbReference type="CDD" id="cd03194">
    <property type="entry name" value="GST_C_3"/>
    <property type="match status" value="1"/>
</dbReference>
<dbReference type="Pfam" id="PF13410">
    <property type="entry name" value="GST_C_2"/>
    <property type="match status" value="1"/>
</dbReference>
<sequence length="219" mass="24456">MSQPVLYIGNKNYSSWSLRPWLLLSHFGVDFGERLLWLDTPEFAQEVAKASPSRRVPVLHDQGRVIWDSLAICEYANETWLGGRGWPQDPGLRALARSAACEMHSGFTALRSQLPMNCDRKPNAYRWNAEAQADIDRVQALWAQLREASAGQGAFLCGGFGIVDAMFAPVVIRFRAYGVELTDTSRAYMDAMLGLPALKAWIEAGIAEPHRLAKYEALK</sequence>
<dbReference type="GO" id="GO:0004364">
    <property type="term" value="F:glutathione transferase activity"/>
    <property type="evidence" value="ECO:0007669"/>
    <property type="project" value="TreeGrafter"/>
</dbReference>
<name>A0A1G6US44_9GAMM</name>
<dbReference type="Proteomes" id="UP000199603">
    <property type="component" value="Unassembled WGS sequence"/>
</dbReference>
<dbReference type="AlphaFoldDB" id="A0A1G6US44"/>